<dbReference type="Pfam" id="PF02771">
    <property type="entry name" value="Acyl-CoA_dh_N"/>
    <property type="match status" value="1"/>
</dbReference>
<dbReference type="InterPro" id="IPR037069">
    <property type="entry name" value="AcylCoA_DH/ox_N_sf"/>
</dbReference>
<organism evidence="4 5">
    <name type="scientific">Amycolatopsis rhabdoformis</name>
    <dbReference type="NCBI Taxonomy" id="1448059"/>
    <lineage>
        <taxon>Bacteria</taxon>
        <taxon>Bacillati</taxon>
        <taxon>Actinomycetota</taxon>
        <taxon>Actinomycetes</taxon>
        <taxon>Pseudonocardiales</taxon>
        <taxon>Pseudonocardiaceae</taxon>
        <taxon>Amycolatopsis</taxon>
    </lineage>
</organism>
<dbReference type="InterPro" id="IPR046373">
    <property type="entry name" value="Acyl-CoA_Oxase/DH_mid-dom_sf"/>
</dbReference>
<dbReference type="InterPro" id="IPR013786">
    <property type="entry name" value="AcylCoA_DH/ox_N"/>
</dbReference>
<proteinExistence type="predicted"/>
<dbReference type="InterPro" id="IPR036250">
    <property type="entry name" value="AcylCo_DH-like_C"/>
</dbReference>
<dbReference type="SUPFAM" id="SSF47203">
    <property type="entry name" value="Acyl-CoA dehydrogenase C-terminal domain-like"/>
    <property type="match status" value="1"/>
</dbReference>
<dbReference type="Pfam" id="PF08028">
    <property type="entry name" value="Acyl-CoA_dh_2"/>
    <property type="match status" value="1"/>
</dbReference>
<dbReference type="InterPro" id="IPR006089">
    <property type="entry name" value="Acyl-CoA_DH_CS"/>
</dbReference>
<dbReference type="PANTHER" id="PTHR43884">
    <property type="entry name" value="ACYL-COA DEHYDROGENASE"/>
    <property type="match status" value="1"/>
</dbReference>
<gene>
    <name evidence="4" type="ORF">VSH64_09235</name>
</gene>
<dbReference type="PANTHER" id="PTHR43884:SF12">
    <property type="entry name" value="ISOVALERYL-COA DEHYDROGENASE, MITOCHONDRIAL-RELATED"/>
    <property type="match status" value="1"/>
</dbReference>
<evidence type="ECO:0000313" key="5">
    <source>
        <dbReference type="Proteomes" id="UP001330812"/>
    </source>
</evidence>
<name>A0ABZ1IFQ3_9PSEU</name>
<dbReference type="Proteomes" id="UP001330812">
    <property type="component" value="Chromosome"/>
</dbReference>
<dbReference type="Gene3D" id="2.40.110.10">
    <property type="entry name" value="Butyryl-CoA Dehydrogenase, subunit A, domain 2"/>
    <property type="match status" value="1"/>
</dbReference>
<evidence type="ECO:0000259" key="2">
    <source>
        <dbReference type="Pfam" id="PF02771"/>
    </source>
</evidence>
<dbReference type="PROSITE" id="PS00073">
    <property type="entry name" value="ACYL_COA_DH_2"/>
    <property type="match status" value="1"/>
</dbReference>
<keyword evidence="5" id="KW-1185">Reference proteome</keyword>
<dbReference type="PIRSF" id="PIRSF016578">
    <property type="entry name" value="HsaA"/>
    <property type="match status" value="1"/>
</dbReference>
<evidence type="ECO:0000313" key="4">
    <source>
        <dbReference type="EMBL" id="WSE32290.1"/>
    </source>
</evidence>
<feature type="domain" description="Acyl-CoA dehydrogenase C-terminal" evidence="3">
    <location>
        <begin position="236"/>
        <end position="366"/>
    </location>
</feature>
<dbReference type="EMBL" id="CP142149">
    <property type="protein sequence ID" value="WSE32290.1"/>
    <property type="molecule type" value="Genomic_DNA"/>
</dbReference>
<feature type="domain" description="Acyl-CoA dehydrogenase/oxidase N-terminal" evidence="2">
    <location>
        <begin position="15"/>
        <end position="92"/>
    </location>
</feature>
<dbReference type="SUPFAM" id="SSF56645">
    <property type="entry name" value="Acyl-CoA dehydrogenase NM domain-like"/>
    <property type="match status" value="1"/>
</dbReference>
<dbReference type="RefSeq" id="WP_326835098.1">
    <property type="nucleotide sequence ID" value="NZ_CP142149.1"/>
</dbReference>
<dbReference type="InterPro" id="IPR009100">
    <property type="entry name" value="AcylCoA_DH/oxidase_NM_dom_sf"/>
</dbReference>
<dbReference type="InterPro" id="IPR013107">
    <property type="entry name" value="Acyl-CoA_DH_C"/>
</dbReference>
<dbReference type="Gene3D" id="1.10.540.10">
    <property type="entry name" value="Acyl-CoA dehydrogenase/oxidase, N-terminal domain"/>
    <property type="match status" value="1"/>
</dbReference>
<sequence>MMESGRTAPETADALMAKVRAAVPVLAAHADATEEGCRVAPESADALREAGAFALTTPREFGGLGADLVSTVRVLSELGRGCPSSAWVAGISAEAKGHFAKLLPDEVRAELYADPHARMCAVGVPGEAVEVPGGVEITGRWSYASGSEDADWAILAAMVAPGDGVPRVVGVLVPVSELSLERTWRVAGLRGTGSHTLVAEGVFVPAVRVLEIPAGPDGAPDITLGEPLSLVAVGVMLAAPLAGAALGALDVVEGVLRKRKPPMTPYEDLAASPSARQVFAEAEHLVNGGHDRLIHLAERIQGMLPGEGIPAAQRSAFRMEIVSVLRQFLRAVDLLMDLHGSSGFSVDNPLQRYWRDLNVGARHLQFTSYLTIENHGLLVTGAGEPILPV</sequence>
<evidence type="ECO:0000259" key="3">
    <source>
        <dbReference type="Pfam" id="PF08028"/>
    </source>
</evidence>
<accession>A0ABZ1IFQ3</accession>
<dbReference type="Gene3D" id="1.20.140.10">
    <property type="entry name" value="Butyryl-CoA Dehydrogenase, subunit A, domain 3"/>
    <property type="match status" value="1"/>
</dbReference>
<reference evidence="4 5" key="1">
    <citation type="journal article" date="2015" name="Int. J. Syst. Evol. Microbiol.">
        <title>Amycolatopsis rhabdoformis sp. nov., an actinomycete isolated from a tropical forest soil.</title>
        <authorList>
            <person name="Souza W.R."/>
            <person name="Silva R.E."/>
            <person name="Goodfellow M."/>
            <person name="Busarakam K."/>
            <person name="Figueiro F.S."/>
            <person name="Ferreira D."/>
            <person name="Rodrigues-Filho E."/>
            <person name="Moraes L.A.B."/>
            <person name="Zucchi T.D."/>
        </authorList>
    </citation>
    <scope>NUCLEOTIDE SEQUENCE [LARGE SCALE GENOMIC DNA]</scope>
    <source>
        <strain evidence="4 5">NCIMB 14900</strain>
    </source>
</reference>
<protein>
    <submittedName>
        <fullName evidence="4">Acyl-CoA dehydrogenase family protein</fullName>
    </submittedName>
</protein>
<keyword evidence="1" id="KW-0560">Oxidoreductase</keyword>
<evidence type="ECO:0000256" key="1">
    <source>
        <dbReference type="ARBA" id="ARBA00023002"/>
    </source>
</evidence>